<dbReference type="SMART" id="SM00849">
    <property type="entry name" value="Lactamase_B"/>
    <property type="match status" value="1"/>
</dbReference>
<dbReference type="InterPro" id="IPR001279">
    <property type="entry name" value="Metallo-B-lactamas"/>
</dbReference>
<keyword evidence="7" id="KW-1185">Reference proteome</keyword>
<name>A0A6V8HPP8_TALPI</name>
<dbReference type="GO" id="GO:0046872">
    <property type="term" value="F:metal ion binding"/>
    <property type="evidence" value="ECO:0007669"/>
    <property type="project" value="UniProtKB-KW"/>
</dbReference>
<evidence type="ECO:0000313" key="6">
    <source>
        <dbReference type="EMBL" id="GAM43925.1"/>
    </source>
</evidence>
<keyword evidence="4" id="KW-0862">Zinc</keyword>
<dbReference type="EMBL" id="DF933856">
    <property type="protein sequence ID" value="GAM43925.1"/>
    <property type="molecule type" value="Genomic_DNA"/>
</dbReference>
<dbReference type="InterPro" id="IPR051013">
    <property type="entry name" value="MBL_superfamily_lactonases"/>
</dbReference>
<keyword evidence="2" id="KW-0479">Metal-binding</keyword>
<evidence type="ECO:0000256" key="4">
    <source>
        <dbReference type="ARBA" id="ARBA00022833"/>
    </source>
</evidence>
<evidence type="ECO:0000259" key="5">
    <source>
        <dbReference type="SMART" id="SM00849"/>
    </source>
</evidence>
<dbReference type="CDD" id="cd07730">
    <property type="entry name" value="metallo-hydrolase-like_MBL-fold"/>
    <property type="match status" value="1"/>
</dbReference>
<feature type="domain" description="Metallo-beta-lactamase" evidence="5">
    <location>
        <begin position="46"/>
        <end position="270"/>
    </location>
</feature>
<dbReference type="SUPFAM" id="SSF56281">
    <property type="entry name" value="Metallo-hydrolase/oxidoreductase"/>
    <property type="match status" value="1"/>
</dbReference>
<evidence type="ECO:0000256" key="1">
    <source>
        <dbReference type="ARBA" id="ARBA00007749"/>
    </source>
</evidence>
<dbReference type="InterPro" id="IPR036866">
    <property type="entry name" value="RibonucZ/Hydroxyglut_hydro"/>
</dbReference>
<dbReference type="Pfam" id="PF00753">
    <property type="entry name" value="Lactamase_B"/>
    <property type="match status" value="1"/>
</dbReference>
<organism evidence="6 7">
    <name type="scientific">Talaromyces pinophilus</name>
    <name type="common">Penicillium pinophilum</name>
    <dbReference type="NCBI Taxonomy" id="128442"/>
    <lineage>
        <taxon>Eukaryota</taxon>
        <taxon>Fungi</taxon>
        <taxon>Dikarya</taxon>
        <taxon>Ascomycota</taxon>
        <taxon>Pezizomycotina</taxon>
        <taxon>Eurotiomycetes</taxon>
        <taxon>Eurotiomycetidae</taxon>
        <taxon>Eurotiales</taxon>
        <taxon>Trichocomaceae</taxon>
        <taxon>Talaromyces</taxon>
        <taxon>Talaromyces sect. Talaromyces</taxon>
    </lineage>
</organism>
<dbReference type="GO" id="GO:0016787">
    <property type="term" value="F:hydrolase activity"/>
    <property type="evidence" value="ECO:0007669"/>
    <property type="project" value="UniProtKB-KW"/>
</dbReference>
<comment type="caution">
    <text evidence="6">The sequence shown here is derived from an EMBL/GenBank/DDBJ whole genome shotgun (WGS) entry which is preliminary data.</text>
</comment>
<dbReference type="Proteomes" id="UP000053095">
    <property type="component" value="Unassembled WGS sequence"/>
</dbReference>
<evidence type="ECO:0000256" key="2">
    <source>
        <dbReference type="ARBA" id="ARBA00022723"/>
    </source>
</evidence>
<accession>A0A6V8HPP8</accession>
<comment type="similarity">
    <text evidence="1">Belongs to the metallo-beta-lactamase superfamily.</text>
</comment>
<proteinExistence type="inferred from homology"/>
<evidence type="ECO:0000256" key="3">
    <source>
        <dbReference type="ARBA" id="ARBA00022801"/>
    </source>
</evidence>
<dbReference type="Gene3D" id="3.60.15.10">
    <property type="entry name" value="Ribonuclease Z/Hydroxyacylglutathione hydrolase-like"/>
    <property type="match status" value="1"/>
</dbReference>
<dbReference type="PANTHER" id="PTHR42978:SF5">
    <property type="entry name" value="METALLO-BETA-LACTAMASE DOMAIN-CONTAINING PROTEIN"/>
    <property type="match status" value="1"/>
</dbReference>
<evidence type="ECO:0000313" key="7">
    <source>
        <dbReference type="Proteomes" id="UP000053095"/>
    </source>
</evidence>
<protein>
    <recommendedName>
        <fullName evidence="5">Metallo-beta-lactamase domain-containing protein</fullName>
    </recommendedName>
</protein>
<dbReference type="AlphaFoldDB" id="A0A6V8HPP8"/>
<dbReference type="PANTHER" id="PTHR42978">
    <property type="entry name" value="QUORUM-QUENCHING LACTONASE YTNP-RELATED-RELATED"/>
    <property type="match status" value="1"/>
</dbReference>
<sequence>MAPNLVLPGSKGSTVDVSILHGGRTTVPTAYVFQGHISGHDLLDIPCYSFLVENKKQGKKIIFDLGLMKAWKEKQPPSILGQIEFAKAVIDIERDVAEQLKAANVPLESINAIIWSHHHIDHTGDPSLFPASTALIVGPGFKSNKTTFPGYPENADAVVVNDAFVGRELIELDFSSDLKVGGFPAIDYFGDGSFYLLQAQGHTHDHIAALARTSDDKFIFFGGDVAHHPGEYRPTVQLPLPETIQPSPFTGYASASSCPGALFADIHPAKESGKDYRTTPFYALNPAMNVSLQDAIESVNKMTFFDSSPDVFVVIAHDTSLLDVLPFFPKTLTNWDSANYKSVGTWRFLKDFREAVNSQETSGS</sequence>
<keyword evidence="3" id="KW-0378">Hydrolase</keyword>
<gene>
    <name evidence="6" type="ORF">TCE0_060r19134</name>
</gene>
<reference evidence="7" key="1">
    <citation type="journal article" date="2015" name="Genome Announc.">
        <title>Draft genome sequence of Talaromyces cellulolyticus strain Y-94, a source of lignocellulosic biomass-degrading enzymes.</title>
        <authorList>
            <person name="Fujii T."/>
            <person name="Koike H."/>
            <person name="Sawayama S."/>
            <person name="Yano S."/>
            <person name="Inoue H."/>
        </authorList>
    </citation>
    <scope>NUCLEOTIDE SEQUENCE [LARGE SCALE GENOMIC DNA]</scope>
    <source>
        <strain evidence="7">Y-94</strain>
    </source>
</reference>